<comment type="caution">
    <text evidence="3">The sequence shown here is derived from an EMBL/GenBank/DDBJ whole genome shotgun (WGS) entry which is preliminary data.</text>
</comment>
<feature type="region of interest" description="Disordered" evidence="1">
    <location>
        <begin position="1"/>
        <end position="22"/>
    </location>
</feature>
<proteinExistence type="predicted"/>
<protein>
    <submittedName>
        <fullName evidence="3">DUF397 domain-containing protein</fullName>
    </submittedName>
</protein>
<dbReference type="RefSeq" id="WP_131759725.1">
    <property type="nucleotide sequence ID" value="NZ_CAACUY010000088.1"/>
</dbReference>
<accession>A0ABW2XJ86</accession>
<organism evidence="3 4">
    <name type="scientific">Actinomadura fibrosa</name>
    <dbReference type="NCBI Taxonomy" id="111802"/>
    <lineage>
        <taxon>Bacteria</taxon>
        <taxon>Bacillati</taxon>
        <taxon>Actinomycetota</taxon>
        <taxon>Actinomycetes</taxon>
        <taxon>Streptosporangiales</taxon>
        <taxon>Thermomonosporaceae</taxon>
        <taxon>Actinomadura</taxon>
    </lineage>
</organism>
<evidence type="ECO:0000256" key="1">
    <source>
        <dbReference type="SAM" id="MobiDB-lite"/>
    </source>
</evidence>
<evidence type="ECO:0000313" key="4">
    <source>
        <dbReference type="Proteomes" id="UP001597063"/>
    </source>
</evidence>
<sequence>MASTSAVQWRKSSRSDNTGGQCVEVAELAPGVGVRDSKDPAGAVLRFSAAEWRHFAASVRSGRFDLS</sequence>
<evidence type="ECO:0000313" key="3">
    <source>
        <dbReference type="EMBL" id="MFD0684742.1"/>
    </source>
</evidence>
<reference evidence="4" key="1">
    <citation type="journal article" date="2019" name="Int. J. Syst. Evol. Microbiol.">
        <title>The Global Catalogue of Microorganisms (GCM) 10K type strain sequencing project: providing services to taxonomists for standard genome sequencing and annotation.</title>
        <authorList>
            <consortium name="The Broad Institute Genomics Platform"/>
            <consortium name="The Broad Institute Genome Sequencing Center for Infectious Disease"/>
            <person name="Wu L."/>
            <person name="Ma J."/>
        </authorList>
    </citation>
    <scope>NUCLEOTIDE SEQUENCE [LARGE SCALE GENOMIC DNA]</scope>
    <source>
        <strain evidence="4">JCM 9371</strain>
    </source>
</reference>
<gene>
    <name evidence="3" type="ORF">ACFQZM_09560</name>
</gene>
<dbReference type="EMBL" id="JBHTGP010000004">
    <property type="protein sequence ID" value="MFD0684742.1"/>
    <property type="molecule type" value="Genomic_DNA"/>
</dbReference>
<name>A0ABW2XJ86_9ACTN</name>
<feature type="domain" description="DUF397" evidence="2">
    <location>
        <begin position="7"/>
        <end position="60"/>
    </location>
</feature>
<keyword evidence="4" id="KW-1185">Reference proteome</keyword>
<dbReference type="Proteomes" id="UP001597063">
    <property type="component" value="Unassembled WGS sequence"/>
</dbReference>
<dbReference type="Pfam" id="PF04149">
    <property type="entry name" value="DUF397"/>
    <property type="match status" value="1"/>
</dbReference>
<dbReference type="InterPro" id="IPR007278">
    <property type="entry name" value="DUF397"/>
</dbReference>
<evidence type="ECO:0000259" key="2">
    <source>
        <dbReference type="Pfam" id="PF04149"/>
    </source>
</evidence>